<accession>A0A286IEC6</accession>
<evidence type="ECO:0000256" key="2">
    <source>
        <dbReference type="ARBA" id="ARBA00022475"/>
    </source>
</evidence>
<dbReference type="EMBL" id="OCPC01000004">
    <property type="protein sequence ID" value="SOE18006.1"/>
    <property type="molecule type" value="Genomic_DNA"/>
</dbReference>
<feature type="domain" description="VTT" evidence="7">
    <location>
        <begin position="97"/>
        <end position="211"/>
    </location>
</feature>
<protein>
    <recommendedName>
        <fullName evidence="6">TVP38/TMEM64 family membrane protein</fullName>
    </recommendedName>
</protein>
<proteinExistence type="inferred from homology"/>
<evidence type="ECO:0000313" key="8">
    <source>
        <dbReference type="EMBL" id="SOE18006.1"/>
    </source>
</evidence>
<organism evidence="8 9">
    <name type="scientific">Hoeflea halophila</name>
    <dbReference type="NCBI Taxonomy" id="714899"/>
    <lineage>
        <taxon>Bacteria</taxon>
        <taxon>Pseudomonadati</taxon>
        <taxon>Pseudomonadota</taxon>
        <taxon>Alphaproteobacteria</taxon>
        <taxon>Hyphomicrobiales</taxon>
        <taxon>Rhizobiaceae</taxon>
        <taxon>Hoeflea</taxon>
    </lineage>
</organism>
<evidence type="ECO:0000256" key="1">
    <source>
        <dbReference type="ARBA" id="ARBA00004651"/>
    </source>
</evidence>
<dbReference type="PANTHER" id="PTHR12677:SF59">
    <property type="entry name" value="GOLGI APPARATUS MEMBRANE PROTEIN TVP38-RELATED"/>
    <property type="match status" value="1"/>
</dbReference>
<evidence type="ECO:0000256" key="6">
    <source>
        <dbReference type="RuleBase" id="RU366058"/>
    </source>
</evidence>
<feature type="transmembrane region" description="Helical" evidence="6">
    <location>
        <begin position="33"/>
        <end position="50"/>
    </location>
</feature>
<sequence length="259" mass="27651">MTSHSRSGQDEKADACPCATETEASKPLTWRRFLPLAVILAGLIAAYVAGLQDYLTLSVLAEQRDALKAFVAEHRVTSILGYFVLYAVAIAFAFPAASVLTIFAGFVFGWLIAGILTVFAATTGAAAIFLAARSAFGDVLRKRAGPFAARLADGFAEDAFGYLLVLRLAPVFPFFVINIAPAFFDIKLRTYMAATFLGIIPGTFAYTWLGQGLDSVIVAAAGREISIADLITPEITIAFLGLAIVAAIPTIVRKFRARS</sequence>
<keyword evidence="5 6" id="KW-0472">Membrane</keyword>
<keyword evidence="3 6" id="KW-0812">Transmembrane</keyword>
<evidence type="ECO:0000313" key="9">
    <source>
        <dbReference type="Proteomes" id="UP000219465"/>
    </source>
</evidence>
<dbReference type="Pfam" id="PF09335">
    <property type="entry name" value="VTT_dom"/>
    <property type="match status" value="1"/>
</dbReference>
<comment type="similarity">
    <text evidence="6">Belongs to the TVP38/TMEM64 family.</text>
</comment>
<feature type="transmembrane region" description="Helical" evidence="6">
    <location>
        <begin position="191"/>
        <end position="210"/>
    </location>
</feature>
<evidence type="ECO:0000256" key="3">
    <source>
        <dbReference type="ARBA" id="ARBA00022692"/>
    </source>
</evidence>
<dbReference type="InterPro" id="IPR032816">
    <property type="entry name" value="VTT_dom"/>
</dbReference>
<evidence type="ECO:0000259" key="7">
    <source>
        <dbReference type="Pfam" id="PF09335"/>
    </source>
</evidence>
<name>A0A286IEC6_9HYPH</name>
<dbReference type="OrthoDB" id="9779114at2"/>
<feature type="transmembrane region" description="Helical" evidence="6">
    <location>
        <begin position="110"/>
        <end position="132"/>
    </location>
</feature>
<dbReference type="PANTHER" id="PTHR12677">
    <property type="entry name" value="GOLGI APPARATUS MEMBRANE PROTEIN TVP38-RELATED"/>
    <property type="match status" value="1"/>
</dbReference>
<evidence type="ECO:0000256" key="5">
    <source>
        <dbReference type="ARBA" id="ARBA00023136"/>
    </source>
</evidence>
<feature type="transmembrane region" description="Helical" evidence="6">
    <location>
        <begin position="79"/>
        <end position="103"/>
    </location>
</feature>
<feature type="transmembrane region" description="Helical" evidence="6">
    <location>
        <begin position="159"/>
        <end position="184"/>
    </location>
</feature>
<dbReference type="GO" id="GO:0005886">
    <property type="term" value="C:plasma membrane"/>
    <property type="evidence" value="ECO:0007669"/>
    <property type="project" value="UniProtKB-SubCell"/>
</dbReference>
<keyword evidence="4 6" id="KW-1133">Transmembrane helix</keyword>
<dbReference type="Proteomes" id="UP000219465">
    <property type="component" value="Unassembled WGS sequence"/>
</dbReference>
<reference evidence="9" key="1">
    <citation type="submission" date="2017-08" db="EMBL/GenBank/DDBJ databases">
        <authorList>
            <person name="Varghese N."/>
            <person name="Submissions S."/>
        </authorList>
    </citation>
    <scope>NUCLEOTIDE SEQUENCE [LARGE SCALE GENOMIC DNA]</scope>
    <source>
        <strain evidence="9">KCTC 23107</strain>
    </source>
</reference>
<dbReference type="InterPro" id="IPR015414">
    <property type="entry name" value="TMEM64"/>
</dbReference>
<keyword evidence="9" id="KW-1185">Reference proteome</keyword>
<keyword evidence="2 6" id="KW-1003">Cell membrane</keyword>
<feature type="transmembrane region" description="Helical" evidence="6">
    <location>
        <begin position="230"/>
        <end position="252"/>
    </location>
</feature>
<comment type="subcellular location">
    <subcellularLocation>
        <location evidence="1 6">Cell membrane</location>
        <topology evidence="1 6">Multi-pass membrane protein</topology>
    </subcellularLocation>
</comment>
<evidence type="ECO:0000256" key="4">
    <source>
        <dbReference type="ARBA" id="ARBA00022989"/>
    </source>
</evidence>
<dbReference type="AlphaFoldDB" id="A0A286IEC6"/>
<dbReference type="RefSeq" id="WP_097108485.1">
    <property type="nucleotide sequence ID" value="NZ_OCPC01000004.1"/>
</dbReference>
<gene>
    <name evidence="8" type="ORF">SAMN05877838_2914</name>
</gene>